<keyword evidence="2" id="KW-1185">Reference proteome</keyword>
<dbReference type="Proteomes" id="UP000245783">
    <property type="component" value="Unassembled WGS sequence"/>
</dbReference>
<dbReference type="AlphaFoldDB" id="A0A316VXH4"/>
<dbReference type="EMBL" id="KZ819385">
    <property type="protein sequence ID" value="PWN42014.1"/>
    <property type="molecule type" value="Genomic_DNA"/>
</dbReference>
<dbReference type="STRING" id="1522189.A0A316VXH4"/>
<evidence type="ECO:0008006" key="3">
    <source>
        <dbReference type="Google" id="ProtNLM"/>
    </source>
</evidence>
<dbReference type="RefSeq" id="XP_025369174.1">
    <property type="nucleotide sequence ID" value="XM_025514124.1"/>
</dbReference>
<proteinExistence type="predicted"/>
<name>A0A316VXH4_9BASI</name>
<dbReference type="InParanoid" id="A0A316VXH4"/>
<dbReference type="OrthoDB" id="10256055at2759"/>
<sequence length="378" mass="41452">MALQEKLVPSAKQVSPFTVRSTPVFDPKVHLAYEPPSQRLSMGDLGLDKAHNGPSSAIAVTAPFPLASREGVIALRQAILDPAVLSHCLVYSHMTGPHAQLRGMAPHAAEFVAEFWQHPETLKAISEAAGEELVPYMDIELGHTNIQVPKGMSRVDYMRGLDADPFAPPSVSLLSDEAGSKTVNSGDQTAPLVVDYHKDAYPWVAVLMLSDVSNMTGGETALRKGDGSLFKARAPSLGSIVVMRGGSITHCALPCEGASERITMVTSFRPRHSTQDFSNLHNIIDCSNLNELYEQWTEARLDILGNKLKAYKQVLANRRRRLEARDGVLGGLREPTVDLEELNRLADEINEHMSRTLSEMAPYTSSRNVWTPKPRINL</sequence>
<accession>A0A316VXH4</accession>
<dbReference type="PANTHER" id="PTHR41677:SF1">
    <property type="entry name" value="FE2OG DIOXYGENASE DOMAIN-CONTAINING PROTEIN"/>
    <property type="match status" value="1"/>
</dbReference>
<gene>
    <name evidence="1" type="ORF">IE81DRAFT_324019</name>
</gene>
<evidence type="ECO:0000313" key="1">
    <source>
        <dbReference type="EMBL" id="PWN42014.1"/>
    </source>
</evidence>
<dbReference type="GeneID" id="37035994"/>
<organism evidence="1 2">
    <name type="scientific">Ceraceosorus guamensis</name>
    <dbReference type="NCBI Taxonomy" id="1522189"/>
    <lineage>
        <taxon>Eukaryota</taxon>
        <taxon>Fungi</taxon>
        <taxon>Dikarya</taxon>
        <taxon>Basidiomycota</taxon>
        <taxon>Ustilaginomycotina</taxon>
        <taxon>Exobasidiomycetes</taxon>
        <taxon>Ceraceosorales</taxon>
        <taxon>Ceraceosoraceae</taxon>
        <taxon>Ceraceosorus</taxon>
    </lineage>
</organism>
<reference evidence="1 2" key="1">
    <citation type="journal article" date="2018" name="Mol. Biol. Evol.">
        <title>Broad Genomic Sampling Reveals a Smut Pathogenic Ancestry of the Fungal Clade Ustilaginomycotina.</title>
        <authorList>
            <person name="Kijpornyongpan T."/>
            <person name="Mondo S.J."/>
            <person name="Barry K."/>
            <person name="Sandor L."/>
            <person name="Lee J."/>
            <person name="Lipzen A."/>
            <person name="Pangilinan J."/>
            <person name="LaButti K."/>
            <person name="Hainaut M."/>
            <person name="Henrissat B."/>
            <person name="Grigoriev I.V."/>
            <person name="Spatafora J.W."/>
            <person name="Aime M.C."/>
        </authorList>
    </citation>
    <scope>NUCLEOTIDE SEQUENCE [LARGE SCALE GENOMIC DNA]</scope>
    <source>
        <strain evidence="1 2">MCA 4658</strain>
    </source>
</reference>
<evidence type="ECO:0000313" key="2">
    <source>
        <dbReference type="Proteomes" id="UP000245783"/>
    </source>
</evidence>
<dbReference type="PANTHER" id="PTHR41677">
    <property type="entry name" value="YALI0B19030P"/>
    <property type="match status" value="1"/>
</dbReference>
<protein>
    <recommendedName>
        <fullName evidence="3">Fe2OG dioxygenase domain-containing protein</fullName>
    </recommendedName>
</protein>